<gene>
    <name evidence="2" type="ORF">EVG22_23440</name>
</gene>
<accession>A0A6H0TJV1</accession>
<organism evidence="2 3">
    <name type="scientific">Bacillus thuringiensis serovar andalousiensis</name>
    <dbReference type="NCBI Taxonomy" id="257985"/>
    <lineage>
        <taxon>Bacteria</taxon>
        <taxon>Bacillati</taxon>
        <taxon>Bacillota</taxon>
        <taxon>Bacilli</taxon>
        <taxon>Bacillales</taxon>
        <taxon>Bacillaceae</taxon>
        <taxon>Bacillus</taxon>
        <taxon>Bacillus cereus group</taxon>
    </lineage>
</organism>
<dbReference type="InterPro" id="IPR006430">
    <property type="entry name" value="Phage_portal_PBSX"/>
</dbReference>
<dbReference type="InterPro" id="IPR006944">
    <property type="entry name" value="Phage/GTA_portal"/>
</dbReference>
<dbReference type="Pfam" id="PF04860">
    <property type="entry name" value="Phage_portal"/>
    <property type="match status" value="1"/>
</dbReference>
<dbReference type="AlphaFoldDB" id="A0A6H0TJV1"/>
<proteinExistence type="inferred from homology"/>
<dbReference type="Proteomes" id="UP000501374">
    <property type="component" value="Chromosome"/>
</dbReference>
<name>A0A6H0TJV1_BACTU</name>
<reference evidence="3" key="1">
    <citation type="submission" date="2019-02" db="EMBL/GenBank/DDBJ databases">
        <title>Structural and Functional analysis of Lanthipeptide from Bacillus thuringiensis serovar andalousiensis B23193.</title>
        <authorList>
            <person name="Andreeva J.V."/>
            <person name="Grigoreva A."/>
        </authorList>
    </citation>
    <scope>NUCLEOTIDE SEQUENCE [LARGE SCALE GENOMIC DNA]</scope>
    <source>
        <strain evidence="3">B23193</strain>
    </source>
</reference>
<dbReference type="PIRSF" id="PIRSF019260">
    <property type="entry name" value="PBSX_XkdE_prd"/>
    <property type="match status" value="1"/>
</dbReference>
<protein>
    <submittedName>
        <fullName evidence="2">Phage portal protein</fullName>
    </submittedName>
</protein>
<comment type="similarity">
    <text evidence="1">Belongs to the phage portal family. PBSX subfamily.</text>
</comment>
<dbReference type="RefSeq" id="WP_172555062.1">
    <property type="nucleotide sequence ID" value="NZ_CP035727.2"/>
</dbReference>
<evidence type="ECO:0000313" key="2">
    <source>
        <dbReference type="EMBL" id="QIW21202.1"/>
    </source>
</evidence>
<dbReference type="NCBIfam" id="TIGR01540">
    <property type="entry name" value="portal_PBSX"/>
    <property type="match status" value="1"/>
</dbReference>
<dbReference type="InterPro" id="IPR016753">
    <property type="entry name" value="PBSX_Firmicutes"/>
</dbReference>
<sequence>MTSKMKAQVVKVRGVSATTQQIYDDPFENSYENDEILRPPYNLKELKLVAEHSSILQQCIEAYTTNIVSFGMNPSYSFDYRAADKSIQKKADVEWERLHFFLKYLSFDEIPETILDWALADREKTGNGYLEVIRNGLGEPCSIEYMDCVNMRVTTFTEFVDTEITVMENNQPITVPIPKRFRKYVQIQNDKKTFLKEYGDPRFMNRSTGKFTSTHNGVEESNEVIHLKNGPSAYGKPRYLGQLISLFGARKAEELNYYYFKNGRHVPAAVIVENGQLTKQSYQEIQEYMSGVQGVDNSHRFMLLEAEGIETESYAGEEDVKPVKVQIKSLADMLQQDALFLEYDAKTRDKLRSAFRLPPLYTGESQDYNKATAQTAKQVTEEQVFGPQRNVVAGKLTTLFCQSLGLHYVSIILKGPSASDPVEKAKALIPLINAGTITPNDPRDLAGEILGKELEPLTFEGANEKPFQLIMGNNKTTDNPAGAGVVALEKSANKELIHFLKDTRDAMEEMRDVLKEVSKK</sequence>
<evidence type="ECO:0000313" key="3">
    <source>
        <dbReference type="Proteomes" id="UP000501374"/>
    </source>
</evidence>
<dbReference type="EMBL" id="CP035727">
    <property type="protein sequence ID" value="QIW21202.1"/>
    <property type="molecule type" value="Genomic_DNA"/>
</dbReference>
<evidence type="ECO:0000256" key="1">
    <source>
        <dbReference type="ARBA" id="ARBA00006799"/>
    </source>
</evidence>